<evidence type="ECO:0000256" key="13">
    <source>
        <dbReference type="ARBA" id="ARBA00048483"/>
    </source>
</evidence>
<organism evidence="17 18">
    <name type="scientific">Sordaria macrospora</name>
    <dbReference type="NCBI Taxonomy" id="5147"/>
    <lineage>
        <taxon>Eukaryota</taxon>
        <taxon>Fungi</taxon>
        <taxon>Dikarya</taxon>
        <taxon>Ascomycota</taxon>
        <taxon>Pezizomycotina</taxon>
        <taxon>Sordariomycetes</taxon>
        <taxon>Sordariomycetidae</taxon>
        <taxon>Sordariales</taxon>
        <taxon>Sordariaceae</taxon>
        <taxon>Sordaria</taxon>
    </lineage>
</organism>
<dbReference type="CDD" id="cd06186">
    <property type="entry name" value="NOX_Duox_like_FAD_NADP"/>
    <property type="match status" value="1"/>
</dbReference>
<comment type="subcellular location">
    <subcellularLocation>
        <location evidence="1">Cell membrane</location>
        <topology evidence="1">Multi-pass membrane protein</topology>
    </subcellularLocation>
</comment>
<dbReference type="Gene3D" id="3.40.50.80">
    <property type="entry name" value="Nucleotide-binding domain of ferredoxin-NADP reductase (FNR) module"/>
    <property type="match status" value="1"/>
</dbReference>
<evidence type="ECO:0000256" key="6">
    <source>
        <dbReference type="ARBA" id="ARBA00022692"/>
    </source>
</evidence>
<dbReference type="GO" id="GO:0052851">
    <property type="term" value="F:ferric-chelate reductase (NADPH) activity"/>
    <property type="evidence" value="ECO:0007669"/>
    <property type="project" value="UniProtKB-EC"/>
</dbReference>
<feature type="compositionally biased region" description="Polar residues" evidence="14">
    <location>
        <begin position="537"/>
        <end position="552"/>
    </location>
</feature>
<dbReference type="GO" id="GO:0015677">
    <property type="term" value="P:copper ion import"/>
    <property type="evidence" value="ECO:0007669"/>
    <property type="project" value="TreeGrafter"/>
</dbReference>
<dbReference type="GO" id="GO:0006879">
    <property type="term" value="P:intracellular iron ion homeostasis"/>
    <property type="evidence" value="ECO:0007669"/>
    <property type="project" value="TreeGrafter"/>
</dbReference>
<keyword evidence="11 15" id="KW-0472">Membrane</keyword>
<dbReference type="Gene3D" id="2.40.30.10">
    <property type="entry name" value="Translation factors"/>
    <property type="match status" value="1"/>
</dbReference>
<evidence type="ECO:0000256" key="15">
    <source>
        <dbReference type="SAM" id="Phobius"/>
    </source>
</evidence>
<keyword evidence="6 15" id="KW-0812">Transmembrane</keyword>
<evidence type="ECO:0000256" key="4">
    <source>
        <dbReference type="ARBA" id="ARBA00022448"/>
    </source>
</evidence>
<evidence type="ECO:0000313" key="18">
    <source>
        <dbReference type="Proteomes" id="UP000433876"/>
    </source>
</evidence>
<proteinExistence type="inferred from homology"/>
<name>A0A8S8ZPB9_SORMA</name>
<evidence type="ECO:0000256" key="9">
    <source>
        <dbReference type="ARBA" id="ARBA00023002"/>
    </source>
</evidence>
<dbReference type="GO" id="GO:0006826">
    <property type="term" value="P:iron ion transport"/>
    <property type="evidence" value="ECO:0007669"/>
    <property type="project" value="UniProtKB-ARBA"/>
</dbReference>
<dbReference type="InterPro" id="IPR013121">
    <property type="entry name" value="Fe_red_NAD-bd_6"/>
</dbReference>
<comment type="catalytic activity">
    <reaction evidence="13">
        <text>2 a Fe(II)-siderophore + NADP(+) + H(+) = 2 a Fe(III)-siderophore + NADPH</text>
        <dbReference type="Rhea" id="RHEA:28795"/>
        <dbReference type="Rhea" id="RHEA-COMP:11342"/>
        <dbReference type="Rhea" id="RHEA-COMP:11344"/>
        <dbReference type="ChEBI" id="CHEBI:15378"/>
        <dbReference type="ChEBI" id="CHEBI:29033"/>
        <dbReference type="ChEBI" id="CHEBI:29034"/>
        <dbReference type="ChEBI" id="CHEBI:57783"/>
        <dbReference type="ChEBI" id="CHEBI:58349"/>
        <dbReference type="EC" id="1.16.1.9"/>
    </reaction>
</comment>
<keyword evidence="5" id="KW-1003">Cell membrane</keyword>
<feature type="domain" description="FAD-binding FR-type" evidence="16">
    <location>
        <begin position="311"/>
        <end position="422"/>
    </location>
</feature>
<evidence type="ECO:0000259" key="16">
    <source>
        <dbReference type="PROSITE" id="PS51384"/>
    </source>
</evidence>
<dbReference type="InterPro" id="IPR017927">
    <property type="entry name" value="FAD-bd_FR_type"/>
</dbReference>
<evidence type="ECO:0000256" key="2">
    <source>
        <dbReference type="ARBA" id="ARBA00006278"/>
    </source>
</evidence>
<feature type="transmembrane region" description="Helical" evidence="15">
    <location>
        <begin position="249"/>
        <end position="269"/>
    </location>
</feature>
<dbReference type="PROSITE" id="PS51384">
    <property type="entry name" value="FAD_FR"/>
    <property type="match status" value="1"/>
</dbReference>
<dbReference type="InterPro" id="IPR013112">
    <property type="entry name" value="FAD-bd_8"/>
</dbReference>
<feature type="compositionally biased region" description="Basic and acidic residues" evidence="14">
    <location>
        <begin position="515"/>
        <end position="525"/>
    </location>
</feature>
<feature type="compositionally biased region" description="Low complexity" evidence="14">
    <location>
        <begin position="503"/>
        <end position="514"/>
    </location>
</feature>
<feature type="transmembrane region" description="Helical" evidence="15">
    <location>
        <begin position="153"/>
        <end position="173"/>
    </location>
</feature>
<gene>
    <name evidence="17" type="ORF">SMACR_08027</name>
</gene>
<dbReference type="PANTHER" id="PTHR32361:SF9">
    <property type="entry name" value="FERRIC REDUCTASE TRANSMEMBRANE COMPONENT 3-RELATED"/>
    <property type="match status" value="1"/>
</dbReference>
<dbReference type="SFLD" id="SFLDG01168">
    <property type="entry name" value="Ferric_reductase_subgroup_(FRE"/>
    <property type="match status" value="1"/>
</dbReference>
<evidence type="ECO:0000256" key="12">
    <source>
        <dbReference type="ARBA" id="ARBA00023180"/>
    </source>
</evidence>
<dbReference type="SFLD" id="SFLDS00052">
    <property type="entry name" value="Ferric_Reductase_Domain"/>
    <property type="match status" value="1"/>
</dbReference>
<evidence type="ECO:0000256" key="10">
    <source>
        <dbReference type="ARBA" id="ARBA00023065"/>
    </source>
</evidence>
<keyword evidence="9" id="KW-0560">Oxidoreductase</keyword>
<comment type="similarity">
    <text evidence="2">Belongs to the ferric reductase (FRE) family.</text>
</comment>
<keyword evidence="4" id="KW-0813">Transport</keyword>
<feature type="transmembrane region" description="Helical" evidence="15">
    <location>
        <begin position="223"/>
        <end position="242"/>
    </location>
</feature>
<dbReference type="Proteomes" id="UP000433876">
    <property type="component" value="Unassembled WGS sequence"/>
</dbReference>
<feature type="compositionally biased region" description="Low complexity" evidence="14">
    <location>
        <begin position="526"/>
        <end position="536"/>
    </location>
</feature>
<evidence type="ECO:0000313" key="17">
    <source>
        <dbReference type="EMBL" id="KAA8632594.1"/>
    </source>
</evidence>
<dbReference type="Pfam" id="PF08030">
    <property type="entry name" value="NAD_binding_6"/>
    <property type="match status" value="1"/>
</dbReference>
<feature type="transmembrane region" description="Helical" evidence="15">
    <location>
        <begin position="114"/>
        <end position="133"/>
    </location>
</feature>
<feature type="transmembrane region" description="Helical" evidence="15">
    <location>
        <begin position="185"/>
        <end position="203"/>
    </location>
</feature>
<dbReference type="EC" id="1.16.1.9" evidence="3"/>
<feature type="region of interest" description="Disordered" evidence="14">
    <location>
        <begin position="503"/>
        <end position="584"/>
    </location>
</feature>
<evidence type="ECO:0000256" key="14">
    <source>
        <dbReference type="SAM" id="MobiDB-lite"/>
    </source>
</evidence>
<dbReference type="Pfam" id="PF08022">
    <property type="entry name" value="FAD_binding_8"/>
    <property type="match status" value="1"/>
</dbReference>
<accession>A0A8S8ZPB9</accession>
<dbReference type="InterPro" id="IPR017938">
    <property type="entry name" value="Riboflavin_synthase-like_b-brl"/>
</dbReference>
<evidence type="ECO:0000256" key="3">
    <source>
        <dbReference type="ARBA" id="ARBA00012668"/>
    </source>
</evidence>
<evidence type="ECO:0000256" key="1">
    <source>
        <dbReference type="ARBA" id="ARBA00004651"/>
    </source>
</evidence>
<keyword evidence="12" id="KW-0325">Glycoprotein</keyword>
<reference evidence="17 18" key="1">
    <citation type="submission" date="2017-07" db="EMBL/GenBank/DDBJ databases">
        <title>Genome sequence of the Sordaria macrospora wild type strain R19027.</title>
        <authorList>
            <person name="Nowrousian M."/>
            <person name="Teichert I."/>
            <person name="Kueck U."/>
        </authorList>
    </citation>
    <scope>NUCLEOTIDE SEQUENCE [LARGE SCALE GENOMIC DNA]</scope>
    <source>
        <strain evidence="17 18">R19027</strain>
        <tissue evidence="17">Mycelium</tissue>
    </source>
</reference>
<dbReference type="EMBL" id="NMPR01000052">
    <property type="protein sequence ID" value="KAA8632594.1"/>
    <property type="molecule type" value="Genomic_DNA"/>
</dbReference>
<keyword evidence="10" id="KW-0406">Ion transport</keyword>
<dbReference type="SUPFAM" id="SSF63380">
    <property type="entry name" value="Riboflavin synthase domain-like"/>
    <property type="match status" value="1"/>
</dbReference>
<protein>
    <recommendedName>
        <fullName evidence="3">ferric-chelate reductase (NADPH)</fullName>
        <ecNumber evidence="3">1.16.1.9</ecNumber>
    </recommendedName>
</protein>
<keyword evidence="8 15" id="KW-1133">Transmembrane helix</keyword>
<sequence>METTIERRHDGHHMSMGGPDSFQTTNMGLAHDFWYIVVAVLGFRALIRLVNLYKARSRLQKRFANSVQYPTKPSNQFLEIWATLTALIRESSYPQLYVPSTWFSWMTPPPLGRVITLLVYWAIIISMMTANAIKKDAFFWERIGFRNAWITVMQMPLLYLLASKCSIIGLIAGTSHERLNWLHRWVGRTMFVTGAVHGWYFFVEWQRADIVEYQMKMMGTVKYGFGAWAVLGWSLISGFAPLRRLGYEFFVLQHLVSAVLFIWLVYRHIPAEARWNVWFSIGALCFDRACRSVLLVWQNVKFSPNRSKCKGGQQVGHFAQIRAVGDSITVINIKDVHFRWKAGQHLYLWLPAIGPMEAHPYTIACAHQLPETCICNSIQLVVRKHGGFSKRLHDRAVKDHAEGKKGNYTVFVSGPYGMPPRLDIYETVILISASTGASFTLPILEDLLANASTNCIKRIDFLLTTKQGEEVDFYVKRLHEFLDRAKAAGIELLVHVAITQRSSSTIPPTSSLPTTRERERTEGKSSSRSASVDDSSNPTAQTKRSTPTTTNGRDVEDKVLTLTPRRRPLSNASSTDSHVHHSSTRPDIAAFIRVPVEATGGETKVVVCGGPSLVAKVRNCVAGLADERAVHKGTGAQGIGLFVEEYSF</sequence>
<dbReference type="GO" id="GO:0005886">
    <property type="term" value="C:plasma membrane"/>
    <property type="evidence" value="ECO:0007669"/>
    <property type="project" value="UniProtKB-SubCell"/>
</dbReference>
<evidence type="ECO:0000256" key="8">
    <source>
        <dbReference type="ARBA" id="ARBA00022989"/>
    </source>
</evidence>
<keyword evidence="7" id="KW-0249">Electron transport</keyword>
<evidence type="ECO:0000256" key="7">
    <source>
        <dbReference type="ARBA" id="ARBA00022982"/>
    </source>
</evidence>
<feature type="transmembrane region" description="Helical" evidence="15">
    <location>
        <begin position="33"/>
        <end position="53"/>
    </location>
</feature>
<dbReference type="InterPro" id="IPR039261">
    <property type="entry name" value="FNR_nucleotide-bd"/>
</dbReference>
<comment type="caution">
    <text evidence="17">The sequence shown here is derived from an EMBL/GenBank/DDBJ whole genome shotgun (WGS) entry which is preliminary data.</text>
</comment>
<dbReference type="Pfam" id="PF01794">
    <property type="entry name" value="Ferric_reduct"/>
    <property type="match status" value="1"/>
</dbReference>
<dbReference type="PANTHER" id="PTHR32361">
    <property type="entry name" value="FERRIC/CUPRIC REDUCTASE TRANSMEMBRANE COMPONENT"/>
    <property type="match status" value="1"/>
</dbReference>
<dbReference type="VEuPathDB" id="FungiDB:SMAC_08027"/>
<evidence type="ECO:0000256" key="11">
    <source>
        <dbReference type="ARBA" id="ARBA00023136"/>
    </source>
</evidence>
<dbReference type="AlphaFoldDB" id="A0A8S8ZPB9"/>
<dbReference type="InterPro" id="IPR013130">
    <property type="entry name" value="Fe3_Rdtase_TM_dom"/>
</dbReference>
<dbReference type="InterPro" id="IPR051410">
    <property type="entry name" value="Ferric/Cupric_Reductase"/>
</dbReference>
<evidence type="ECO:0000256" key="5">
    <source>
        <dbReference type="ARBA" id="ARBA00022475"/>
    </source>
</evidence>